<reference evidence="2 3" key="1">
    <citation type="journal article" date="2010" name="Nat. Biotechnol.">
        <title>Genome sequence of the model mushroom Schizophyllum commune.</title>
        <authorList>
            <person name="Ohm R.A."/>
            <person name="de Jong J.F."/>
            <person name="Lugones L.G."/>
            <person name="Aerts A."/>
            <person name="Kothe E."/>
            <person name="Stajich J.E."/>
            <person name="de Vries R.P."/>
            <person name="Record E."/>
            <person name="Levasseur A."/>
            <person name="Baker S.E."/>
            <person name="Bartholomew K.A."/>
            <person name="Coutinho P.M."/>
            <person name="Erdmann S."/>
            <person name="Fowler T.J."/>
            <person name="Gathman A.C."/>
            <person name="Lombard V."/>
            <person name="Henrissat B."/>
            <person name="Knabe N."/>
            <person name="Kuees U."/>
            <person name="Lilly W.W."/>
            <person name="Lindquist E."/>
            <person name="Lucas S."/>
            <person name="Magnuson J.K."/>
            <person name="Piumi F."/>
            <person name="Raudaskoski M."/>
            <person name="Salamov A."/>
            <person name="Schmutz J."/>
            <person name="Schwarze F.W.M.R."/>
            <person name="vanKuyk P.A."/>
            <person name="Horton J.S."/>
            <person name="Grigoriev I.V."/>
            <person name="Woesten H.A.B."/>
        </authorList>
    </citation>
    <scope>NUCLEOTIDE SEQUENCE [LARGE SCALE GENOMIC DNA]</scope>
    <source>
        <strain evidence="3">H4-8 / FGSC 9210</strain>
    </source>
</reference>
<evidence type="ECO:0000256" key="1">
    <source>
        <dbReference type="SAM" id="MobiDB-lite"/>
    </source>
</evidence>
<dbReference type="HOGENOM" id="CLU_051720_0_1_1"/>
<proteinExistence type="predicted"/>
<dbReference type="GeneID" id="9594158"/>
<dbReference type="RefSeq" id="XP_003029408.1">
    <property type="nucleotide sequence ID" value="XM_003029362.1"/>
</dbReference>
<gene>
    <name evidence="2" type="ORF">SCHCODRAFT_85763</name>
</gene>
<dbReference type="Proteomes" id="UP000007431">
    <property type="component" value="Unassembled WGS sequence"/>
</dbReference>
<dbReference type="KEGG" id="scm:SCHCO_02634793"/>
<feature type="compositionally biased region" description="Basic residues" evidence="1">
    <location>
        <begin position="347"/>
        <end position="363"/>
    </location>
</feature>
<name>D8QCC2_SCHCM</name>
<dbReference type="EMBL" id="GL377309">
    <property type="protein sequence ID" value="EFI94505.1"/>
    <property type="molecule type" value="Genomic_DNA"/>
</dbReference>
<evidence type="ECO:0000313" key="2">
    <source>
        <dbReference type="EMBL" id="EFI94505.1"/>
    </source>
</evidence>
<dbReference type="InParanoid" id="D8QCC2"/>
<dbReference type="OMA" id="HWTDPIL"/>
<sequence>MLARTPSPSALPVRAVERTAEGNVVPFPQVPTEILRDIVDVAAASSPKTAAALTLTASHVREWVLPMMYHTVVLSTSPSITKFLAAVSSTHVPPTSRLRPRAPLPDLVRNLAILALGPVDSIVSIIERCRYVQNRACGFSLAGYKQRTAPLESDEGADAVARTRLAAREQHFLGLSCRDGFHPALIAPSTTHLQLQLVPQTAHLLSGIPEHVPSLTHLAVSLSASTPASSLPQLLPELVQLLRNSSTLQVLMVQVAGFGHVKLTDALDEWRSSTAQDDRVVVCAAPISLVRQWTDTNGFAVGGLWRKAERVVRERQENRRREAEEREKRIRPMVRFQAIPRPEMGRRKTSSSRVRRLRSRSRSRTSERFIV</sequence>
<dbReference type="AlphaFoldDB" id="D8QCC2"/>
<organism evidence="3">
    <name type="scientific">Schizophyllum commune (strain H4-8 / FGSC 9210)</name>
    <name type="common">Split gill fungus</name>
    <dbReference type="NCBI Taxonomy" id="578458"/>
    <lineage>
        <taxon>Eukaryota</taxon>
        <taxon>Fungi</taxon>
        <taxon>Dikarya</taxon>
        <taxon>Basidiomycota</taxon>
        <taxon>Agaricomycotina</taxon>
        <taxon>Agaricomycetes</taxon>
        <taxon>Agaricomycetidae</taxon>
        <taxon>Agaricales</taxon>
        <taxon>Schizophyllaceae</taxon>
        <taxon>Schizophyllum</taxon>
    </lineage>
</organism>
<protein>
    <submittedName>
        <fullName evidence="2">Expressed protein</fullName>
    </submittedName>
</protein>
<dbReference type="VEuPathDB" id="FungiDB:SCHCODRAFT_02634793"/>
<dbReference type="OrthoDB" id="3145912at2759"/>
<evidence type="ECO:0000313" key="3">
    <source>
        <dbReference type="Proteomes" id="UP000007431"/>
    </source>
</evidence>
<keyword evidence="3" id="KW-1185">Reference proteome</keyword>
<dbReference type="eggNOG" id="ENOG502QYJU">
    <property type="taxonomic scope" value="Eukaryota"/>
</dbReference>
<accession>D8QCC2</accession>
<feature type="region of interest" description="Disordered" evidence="1">
    <location>
        <begin position="337"/>
        <end position="371"/>
    </location>
</feature>